<organism evidence="3 4">
    <name type="scientific">Porcincola intestinalis</name>
    <dbReference type="NCBI Taxonomy" id="2606632"/>
    <lineage>
        <taxon>Bacteria</taxon>
        <taxon>Bacillati</taxon>
        <taxon>Bacillota</taxon>
        <taxon>Clostridia</taxon>
        <taxon>Lachnospirales</taxon>
        <taxon>Lachnospiraceae</taxon>
        <taxon>Porcincola</taxon>
    </lineage>
</organism>
<evidence type="ECO:0000313" key="4">
    <source>
        <dbReference type="Proteomes" id="UP000481852"/>
    </source>
</evidence>
<dbReference type="GO" id="GO:0046872">
    <property type="term" value="F:metal ion binding"/>
    <property type="evidence" value="ECO:0007669"/>
    <property type="project" value="UniProtKB-KW"/>
</dbReference>
<dbReference type="Proteomes" id="UP000481852">
    <property type="component" value="Unassembled WGS sequence"/>
</dbReference>
<protein>
    <submittedName>
        <fullName evidence="3">VOC family protein</fullName>
    </submittedName>
</protein>
<dbReference type="Pfam" id="PF00903">
    <property type="entry name" value="Glyoxalase"/>
    <property type="match status" value="1"/>
</dbReference>
<dbReference type="InterPro" id="IPR004360">
    <property type="entry name" value="Glyas_Fos-R_dOase_dom"/>
</dbReference>
<name>A0A6L5X9C1_9FIRM</name>
<keyword evidence="4" id="KW-1185">Reference proteome</keyword>
<dbReference type="PROSITE" id="PS51819">
    <property type="entry name" value="VOC"/>
    <property type="match status" value="1"/>
</dbReference>
<keyword evidence="1" id="KW-0479">Metal-binding</keyword>
<dbReference type="AlphaFoldDB" id="A0A6L5X9C1"/>
<gene>
    <name evidence="3" type="ORF">FYJ35_13485</name>
</gene>
<dbReference type="InterPro" id="IPR037523">
    <property type="entry name" value="VOC_core"/>
</dbReference>
<dbReference type="PANTHER" id="PTHR43048">
    <property type="entry name" value="METHYLMALONYL-COA EPIMERASE"/>
    <property type="match status" value="1"/>
</dbReference>
<dbReference type="InterPro" id="IPR051785">
    <property type="entry name" value="MMCE/EMCE_epimerase"/>
</dbReference>
<reference evidence="3 4" key="1">
    <citation type="submission" date="2019-08" db="EMBL/GenBank/DDBJ databases">
        <title>In-depth cultivation of the pig gut microbiome towards novel bacterial diversity and tailored functional studies.</title>
        <authorList>
            <person name="Wylensek D."/>
            <person name="Hitch T.C.A."/>
            <person name="Clavel T."/>
        </authorList>
    </citation>
    <scope>NUCLEOTIDE SEQUENCE [LARGE SCALE GENOMIC DNA]</scope>
    <source>
        <strain evidence="3 4">Oil+RF-744-WCA-WT-11</strain>
    </source>
</reference>
<proteinExistence type="predicted"/>
<dbReference type="CDD" id="cd06587">
    <property type="entry name" value="VOC"/>
    <property type="match status" value="1"/>
</dbReference>
<feature type="domain" description="VOC" evidence="2">
    <location>
        <begin position="27"/>
        <end position="143"/>
    </location>
</feature>
<evidence type="ECO:0000256" key="1">
    <source>
        <dbReference type="ARBA" id="ARBA00022723"/>
    </source>
</evidence>
<evidence type="ECO:0000259" key="2">
    <source>
        <dbReference type="PROSITE" id="PS51819"/>
    </source>
</evidence>
<dbReference type="Gene3D" id="3.10.180.10">
    <property type="entry name" value="2,3-Dihydroxybiphenyl 1,2-Dioxygenase, domain 1"/>
    <property type="match status" value="1"/>
</dbReference>
<dbReference type="PANTHER" id="PTHR43048:SF3">
    <property type="entry name" value="METHYLMALONYL-COA EPIMERASE, MITOCHONDRIAL"/>
    <property type="match status" value="1"/>
</dbReference>
<dbReference type="GO" id="GO:0046491">
    <property type="term" value="P:L-methylmalonyl-CoA metabolic process"/>
    <property type="evidence" value="ECO:0007669"/>
    <property type="project" value="TreeGrafter"/>
</dbReference>
<dbReference type="GO" id="GO:0004493">
    <property type="term" value="F:methylmalonyl-CoA epimerase activity"/>
    <property type="evidence" value="ECO:0007669"/>
    <property type="project" value="TreeGrafter"/>
</dbReference>
<sequence>MEIGTEFPGRTYIKRRYFMRPEELITGLQHIGIPTSNIEKTCRFYEQFGFHTDWASENRHLIFLKNGDCVLEVYQSSNTTGYDGGIDHIALHVTDIEEAYRYVTSLGYDAIEGMVCSNDAYDNGSSYFTIYGPNHEKVEFARLI</sequence>
<comment type="caution">
    <text evidence="3">The sequence shown here is derived from an EMBL/GenBank/DDBJ whole genome shotgun (WGS) entry which is preliminary data.</text>
</comment>
<dbReference type="InterPro" id="IPR029068">
    <property type="entry name" value="Glyas_Bleomycin-R_OHBP_Dase"/>
</dbReference>
<dbReference type="EMBL" id="VULZ01000020">
    <property type="protein sequence ID" value="MSS16025.1"/>
    <property type="molecule type" value="Genomic_DNA"/>
</dbReference>
<dbReference type="SUPFAM" id="SSF54593">
    <property type="entry name" value="Glyoxalase/Bleomycin resistance protein/Dihydroxybiphenyl dioxygenase"/>
    <property type="match status" value="1"/>
</dbReference>
<accession>A0A6L5X9C1</accession>
<evidence type="ECO:0000313" key="3">
    <source>
        <dbReference type="EMBL" id="MSS16025.1"/>
    </source>
</evidence>